<dbReference type="AlphaFoldDB" id="A0A9N8W3C4"/>
<proteinExistence type="predicted"/>
<comment type="caution">
    <text evidence="1">The sequence shown here is derived from an EMBL/GenBank/DDBJ whole genome shotgun (WGS) entry which is preliminary data.</text>
</comment>
<sequence length="42" mass="4912">IELNQHTEQIQLIESHQHQAIELNHAIELKQVIISNQTIELN</sequence>
<evidence type="ECO:0000313" key="1">
    <source>
        <dbReference type="EMBL" id="CAG8472807.1"/>
    </source>
</evidence>
<evidence type="ECO:0000313" key="2">
    <source>
        <dbReference type="Proteomes" id="UP000789396"/>
    </source>
</evidence>
<keyword evidence="2" id="KW-1185">Reference proteome</keyword>
<gene>
    <name evidence="1" type="ORF">RFULGI_LOCUS1196</name>
</gene>
<reference evidence="1" key="1">
    <citation type="submission" date="2021-06" db="EMBL/GenBank/DDBJ databases">
        <authorList>
            <person name="Kallberg Y."/>
            <person name="Tangrot J."/>
            <person name="Rosling A."/>
        </authorList>
    </citation>
    <scope>NUCLEOTIDE SEQUENCE</scope>
    <source>
        <strain evidence="1">IN212</strain>
    </source>
</reference>
<dbReference type="Proteomes" id="UP000789396">
    <property type="component" value="Unassembled WGS sequence"/>
</dbReference>
<accession>A0A9N8W3C4</accession>
<protein>
    <submittedName>
        <fullName evidence="1">19655_t:CDS:1</fullName>
    </submittedName>
</protein>
<feature type="non-terminal residue" evidence="1">
    <location>
        <position position="1"/>
    </location>
</feature>
<organism evidence="1 2">
    <name type="scientific">Racocetra fulgida</name>
    <dbReference type="NCBI Taxonomy" id="60492"/>
    <lineage>
        <taxon>Eukaryota</taxon>
        <taxon>Fungi</taxon>
        <taxon>Fungi incertae sedis</taxon>
        <taxon>Mucoromycota</taxon>
        <taxon>Glomeromycotina</taxon>
        <taxon>Glomeromycetes</taxon>
        <taxon>Diversisporales</taxon>
        <taxon>Gigasporaceae</taxon>
        <taxon>Racocetra</taxon>
    </lineage>
</organism>
<dbReference type="EMBL" id="CAJVPZ010000665">
    <property type="protein sequence ID" value="CAG8472807.1"/>
    <property type="molecule type" value="Genomic_DNA"/>
</dbReference>
<name>A0A9N8W3C4_9GLOM</name>